<gene>
    <name evidence="2" type="ORF">NTJ_08223</name>
</gene>
<organism evidence="2 3">
    <name type="scientific">Nesidiocoris tenuis</name>
    <dbReference type="NCBI Taxonomy" id="355587"/>
    <lineage>
        <taxon>Eukaryota</taxon>
        <taxon>Metazoa</taxon>
        <taxon>Ecdysozoa</taxon>
        <taxon>Arthropoda</taxon>
        <taxon>Hexapoda</taxon>
        <taxon>Insecta</taxon>
        <taxon>Pterygota</taxon>
        <taxon>Neoptera</taxon>
        <taxon>Paraneoptera</taxon>
        <taxon>Hemiptera</taxon>
        <taxon>Heteroptera</taxon>
        <taxon>Panheteroptera</taxon>
        <taxon>Cimicomorpha</taxon>
        <taxon>Miridae</taxon>
        <taxon>Dicyphina</taxon>
        <taxon>Nesidiocoris</taxon>
    </lineage>
</organism>
<reference evidence="2 3" key="1">
    <citation type="submission" date="2023-09" db="EMBL/GenBank/DDBJ databases">
        <title>Nesidiocoris tenuis whole genome shotgun sequence.</title>
        <authorList>
            <person name="Shibata T."/>
            <person name="Shimoda M."/>
            <person name="Kobayashi T."/>
            <person name="Uehara T."/>
        </authorList>
    </citation>
    <scope>NUCLEOTIDE SEQUENCE [LARGE SCALE GENOMIC DNA]</scope>
    <source>
        <strain evidence="2 3">Japan</strain>
    </source>
</reference>
<keyword evidence="1" id="KW-0732">Signal</keyword>
<evidence type="ECO:0000313" key="2">
    <source>
        <dbReference type="EMBL" id="BES95413.1"/>
    </source>
</evidence>
<evidence type="ECO:0000256" key="1">
    <source>
        <dbReference type="SAM" id="SignalP"/>
    </source>
</evidence>
<accession>A0ABN7AT77</accession>
<dbReference type="Proteomes" id="UP001307889">
    <property type="component" value="Chromosome 6"/>
</dbReference>
<name>A0ABN7AT77_9HEMI</name>
<protein>
    <submittedName>
        <fullName evidence="2">Uncharacterized protein</fullName>
    </submittedName>
</protein>
<proteinExistence type="predicted"/>
<evidence type="ECO:0000313" key="3">
    <source>
        <dbReference type="Proteomes" id="UP001307889"/>
    </source>
</evidence>
<feature type="signal peptide" evidence="1">
    <location>
        <begin position="1"/>
        <end position="19"/>
    </location>
</feature>
<dbReference type="EMBL" id="AP028914">
    <property type="protein sequence ID" value="BES95413.1"/>
    <property type="molecule type" value="Genomic_DNA"/>
</dbReference>
<sequence length="70" mass="7970">MAALKFFLVACLLVAGAFAGEEKVRQKKDILIRTGLYDYPAAAVVLPTYQYSIPAYYRTNIHGFHYNSFY</sequence>
<keyword evidence="3" id="KW-1185">Reference proteome</keyword>
<feature type="chain" id="PRO_5045744883" evidence="1">
    <location>
        <begin position="20"/>
        <end position="70"/>
    </location>
</feature>